<dbReference type="PANTHER" id="PTHR42759:SF1">
    <property type="entry name" value="MAGNESIUM-CHELATASE SUBUNIT CHLD"/>
    <property type="match status" value="1"/>
</dbReference>
<gene>
    <name evidence="2" type="ORF">CRT60_22275</name>
</gene>
<keyword evidence="3" id="KW-1185">Reference proteome</keyword>
<dbReference type="Proteomes" id="UP000225379">
    <property type="component" value="Unassembled WGS sequence"/>
</dbReference>
<dbReference type="InterPro" id="IPR050764">
    <property type="entry name" value="CbbQ/NirQ/NorQ/GpvN"/>
</dbReference>
<dbReference type="SUPFAM" id="SSF52540">
    <property type="entry name" value="P-loop containing nucleoside triphosphate hydrolases"/>
    <property type="match status" value="1"/>
</dbReference>
<dbReference type="InterPro" id="IPR027417">
    <property type="entry name" value="P-loop_NTPase"/>
</dbReference>
<dbReference type="InterPro" id="IPR011704">
    <property type="entry name" value="ATPase_dyneun-rel_AAA"/>
</dbReference>
<dbReference type="CDD" id="cd00009">
    <property type="entry name" value="AAA"/>
    <property type="match status" value="1"/>
</dbReference>
<dbReference type="PANTHER" id="PTHR42759">
    <property type="entry name" value="MOXR FAMILY PROTEIN"/>
    <property type="match status" value="1"/>
</dbReference>
<name>A0A2B8BDI8_9PROT</name>
<evidence type="ECO:0000313" key="3">
    <source>
        <dbReference type="Proteomes" id="UP000225379"/>
    </source>
</evidence>
<dbReference type="AlphaFoldDB" id="A0A2B8BDI8"/>
<sequence length="307" mass="34020">MTTALPASVDDTLALLTRGNYVADRSLATALFLALKLKRPLFLEGEAGVGKTEIAKVLSATLGRKLLRLQCYEGLDASSAVYEWNYARQMMEIRLAEASGGQDRDSLAADLFSERFLVKRPLLQALEPDLAGPPVLLIDELDRTDEPFEAYLLEILSDYQVSIPEFGTIHAHEPPIVILTSNRTREIHDALKRRCFYHWVDYPGAAREREILSVKAPQADARLAAQVVGFVQTLRGMDLYKAPGVAETLDWAQALVELNQLELEPSVINDTLGTLLKYQDDIARIQGSEAARILTQVKTELAATTAR</sequence>
<dbReference type="OrthoDB" id="9783370at2"/>
<evidence type="ECO:0000313" key="2">
    <source>
        <dbReference type="EMBL" id="PGH55975.1"/>
    </source>
</evidence>
<dbReference type="EMBL" id="PDKW01000042">
    <property type="protein sequence ID" value="PGH55975.1"/>
    <property type="molecule type" value="Genomic_DNA"/>
</dbReference>
<dbReference type="GO" id="GO:0016887">
    <property type="term" value="F:ATP hydrolysis activity"/>
    <property type="evidence" value="ECO:0007669"/>
    <property type="project" value="InterPro"/>
</dbReference>
<dbReference type="Gene3D" id="3.40.50.300">
    <property type="entry name" value="P-loop containing nucleotide triphosphate hydrolases"/>
    <property type="match status" value="1"/>
</dbReference>
<feature type="domain" description="ATPase dynein-related AAA" evidence="1">
    <location>
        <begin position="40"/>
        <end position="195"/>
    </location>
</feature>
<accession>A0A2B8BDI8</accession>
<evidence type="ECO:0000259" key="1">
    <source>
        <dbReference type="Pfam" id="PF07728"/>
    </source>
</evidence>
<organism evidence="2 3">
    <name type="scientific">Azospirillum palustre</name>
    <dbReference type="NCBI Taxonomy" id="2044885"/>
    <lineage>
        <taxon>Bacteria</taxon>
        <taxon>Pseudomonadati</taxon>
        <taxon>Pseudomonadota</taxon>
        <taxon>Alphaproteobacteria</taxon>
        <taxon>Rhodospirillales</taxon>
        <taxon>Azospirillaceae</taxon>
        <taxon>Azospirillum</taxon>
    </lineage>
</organism>
<reference evidence="3" key="1">
    <citation type="submission" date="2017-10" db="EMBL/GenBank/DDBJ databases">
        <authorList>
            <person name="Kravchenko I.K."/>
            <person name="Grouzdev D.S."/>
        </authorList>
    </citation>
    <scope>NUCLEOTIDE SEQUENCE [LARGE SCALE GENOMIC DNA]</scope>
    <source>
        <strain evidence="3">B2</strain>
    </source>
</reference>
<dbReference type="Pfam" id="PF07728">
    <property type="entry name" value="AAA_5"/>
    <property type="match status" value="1"/>
</dbReference>
<proteinExistence type="predicted"/>
<dbReference type="GO" id="GO:0005524">
    <property type="term" value="F:ATP binding"/>
    <property type="evidence" value="ECO:0007669"/>
    <property type="project" value="InterPro"/>
</dbReference>
<dbReference type="RefSeq" id="WP_098738690.1">
    <property type="nucleotide sequence ID" value="NZ_PDKW01000042.1"/>
</dbReference>
<comment type="caution">
    <text evidence="2">The sequence shown here is derived from an EMBL/GenBank/DDBJ whole genome shotgun (WGS) entry which is preliminary data.</text>
</comment>
<protein>
    <submittedName>
        <fullName evidence="2">ATPase</fullName>
    </submittedName>
</protein>